<keyword evidence="1" id="KW-0472">Membrane</keyword>
<evidence type="ECO:0000256" key="1">
    <source>
        <dbReference type="SAM" id="Phobius"/>
    </source>
</evidence>
<keyword evidence="1" id="KW-0812">Transmembrane</keyword>
<accession>A0A0G4NM08</accession>
<feature type="transmembrane region" description="Helical" evidence="1">
    <location>
        <begin position="49"/>
        <end position="69"/>
    </location>
</feature>
<evidence type="ECO:0000313" key="3">
    <source>
        <dbReference type="Proteomes" id="UP000045706"/>
    </source>
</evidence>
<keyword evidence="1" id="KW-1133">Transmembrane helix</keyword>
<evidence type="ECO:0000313" key="2">
    <source>
        <dbReference type="EMBL" id="CRK47500.1"/>
    </source>
</evidence>
<feature type="non-terminal residue" evidence="2">
    <location>
        <position position="113"/>
    </location>
</feature>
<dbReference type="AlphaFoldDB" id="A0A0G4NM08"/>
<organism evidence="2 3">
    <name type="scientific">Verticillium longisporum</name>
    <name type="common">Verticillium dahliae var. longisporum</name>
    <dbReference type="NCBI Taxonomy" id="100787"/>
    <lineage>
        <taxon>Eukaryota</taxon>
        <taxon>Fungi</taxon>
        <taxon>Dikarya</taxon>
        <taxon>Ascomycota</taxon>
        <taxon>Pezizomycotina</taxon>
        <taxon>Sordariomycetes</taxon>
        <taxon>Hypocreomycetidae</taxon>
        <taxon>Glomerellales</taxon>
        <taxon>Plectosphaerellaceae</taxon>
        <taxon>Verticillium</taxon>
    </lineage>
</organism>
<gene>
    <name evidence="2" type="ORF">BN1723_020307</name>
</gene>
<name>A0A0G4NM08_VERLO</name>
<reference evidence="3" key="1">
    <citation type="submission" date="2015-05" db="EMBL/GenBank/DDBJ databases">
        <authorList>
            <person name="Fogelqvist Johan"/>
        </authorList>
    </citation>
    <scope>NUCLEOTIDE SEQUENCE [LARGE SCALE GENOMIC DNA]</scope>
</reference>
<feature type="non-terminal residue" evidence="2">
    <location>
        <position position="1"/>
    </location>
</feature>
<dbReference type="EMBL" id="CVQI01036616">
    <property type="protein sequence ID" value="CRK47500.1"/>
    <property type="molecule type" value="Genomic_DNA"/>
</dbReference>
<protein>
    <recommendedName>
        <fullName evidence="4">Ion transport domain-containing protein</fullName>
    </recommendedName>
</protein>
<dbReference type="Proteomes" id="UP000045706">
    <property type="component" value="Unassembled WGS sequence"/>
</dbReference>
<proteinExistence type="predicted"/>
<evidence type="ECO:0008006" key="4">
    <source>
        <dbReference type="Google" id="ProtNLM"/>
    </source>
</evidence>
<sequence>IYLVFYTISVNTPNPGGELDVAELLLYVFTVGFICEELTKFWKAGRHILGFWNAFNGVLYSLVTVSFILRPFSPATPGGVVPPLSGLFPSFGRTLTAEEQNNLERRKQEEQFA</sequence>